<proteinExistence type="predicted"/>
<dbReference type="NCBIfam" id="TIGR04183">
    <property type="entry name" value="Por_Secre_tail"/>
    <property type="match status" value="1"/>
</dbReference>
<protein>
    <recommendedName>
        <fullName evidence="3">Secretion system C-terminal sorting domain-containing protein</fullName>
    </recommendedName>
</protein>
<evidence type="ECO:0000313" key="5">
    <source>
        <dbReference type="Proteomes" id="UP000028521"/>
    </source>
</evidence>
<evidence type="ECO:0000313" key="4">
    <source>
        <dbReference type="EMBL" id="KFB00981.1"/>
    </source>
</evidence>
<name>A0A084TJU5_9FLAO</name>
<dbReference type="InterPro" id="IPR026444">
    <property type="entry name" value="Secre_tail"/>
</dbReference>
<keyword evidence="1 2" id="KW-0732">Signal</keyword>
<dbReference type="AlphaFoldDB" id="A0A084TJU5"/>
<reference evidence="4 5" key="1">
    <citation type="journal article" date="2014" name="Genome Announc.">
        <title>Draft Genome Sequence of the Algicidal Bacterium Mangrovimonas yunxiaonensis Strain LY01.</title>
        <authorList>
            <person name="Li Y."/>
            <person name="Zhu H."/>
            <person name="Li C."/>
            <person name="Zhang H."/>
            <person name="Chen Z."/>
            <person name="Zheng W."/>
            <person name="Xu H."/>
            <person name="Zheng T."/>
        </authorList>
    </citation>
    <scope>NUCLEOTIDE SEQUENCE [LARGE SCALE GENOMIC DNA]</scope>
    <source>
        <strain evidence="4 5">LY01</strain>
    </source>
</reference>
<sequence length="159" mass="17516">MYRETIFKKYIVLLLILSSALVSAQTIEKFSIDSGGTSVFNGNVELIYTIGEVNIQEVSVGSILVSEGFINPLQEDQILDVNQEVVSSSIKVYPNPASETLTIVSDIEVDKLELYNILGKLALSVENKNEFAVDKLSAGMYLLKITIGDKQATKRIIIK</sequence>
<dbReference type="OrthoDB" id="9813840at2"/>
<evidence type="ECO:0000256" key="1">
    <source>
        <dbReference type="ARBA" id="ARBA00022729"/>
    </source>
</evidence>
<feature type="signal peptide" evidence="2">
    <location>
        <begin position="1"/>
        <end position="24"/>
    </location>
</feature>
<evidence type="ECO:0000256" key="2">
    <source>
        <dbReference type="SAM" id="SignalP"/>
    </source>
</evidence>
<evidence type="ECO:0000259" key="3">
    <source>
        <dbReference type="Pfam" id="PF18962"/>
    </source>
</evidence>
<feature type="chain" id="PRO_5001782687" description="Secretion system C-terminal sorting domain-containing protein" evidence="2">
    <location>
        <begin position="25"/>
        <end position="159"/>
    </location>
</feature>
<accession>A0A084TJU5</accession>
<keyword evidence="5" id="KW-1185">Reference proteome</keyword>
<dbReference type="Proteomes" id="UP000028521">
    <property type="component" value="Unassembled WGS sequence"/>
</dbReference>
<dbReference type="Pfam" id="PF18962">
    <property type="entry name" value="Por_Secre_tail"/>
    <property type="match status" value="1"/>
</dbReference>
<comment type="caution">
    <text evidence="4">The sequence shown here is derived from an EMBL/GenBank/DDBJ whole genome shotgun (WGS) entry which is preliminary data.</text>
</comment>
<reference evidence="5" key="2">
    <citation type="submission" date="2014-07" db="EMBL/GenBank/DDBJ databases">
        <title>Genome sequence of Mangrovimonas yunxiaonensis.</title>
        <authorList>
            <person name="Li Y."/>
            <person name="Zheng T."/>
        </authorList>
    </citation>
    <scope>NUCLEOTIDE SEQUENCE [LARGE SCALE GENOMIC DNA]</scope>
    <source>
        <strain evidence="5">LY01</strain>
    </source>
</reference>
<dbReference type="EMBL" id="JPFK01000007">
    <property type="protein sequence ID" value="KFB00981.1"/>
    <property type="molecule type" value="Genomic_DNA"/>
</dbReference>
<dbReference type="eggNOG" id="COG2273">
    <property type="taxonomic scope" value="Bacteria"/>
</dbReference>
<dbReference type="STRING" id="1197477.IA57_11130"/>
<feature type="domain" description="Secretion system C-terminal sorting" evidence="3">
    <location>
        <begin position="92"/>
        <end position="158"/>
    </location>
</feature>
<dbReference type="RefSeq" id="WP_036123073.1">
    <property type="nucleotide sequence ID" value="NZ_BMET01000004.1"/>
</dbReference>
<gene>
    <name evidence="4" type="ORF">IA57_11130</name>
</gene>
<organism evidence="4 5">
    <name type="scientific">Mangrovimonas yunxiaonensis</name>
    <dbReference type="NCBI Taxonomy" id="1197477"/>
    <lineage>
        <taxon>Bacteria</taxon>
        <taxon>Pseudomonadati</taxon>
        <taxon>Bacteroidota</taxon>
        <taxon>Flavobacteriia</taxon>
        <taxon>Flavobacteriales</taxon>
        <taxon>Flavobacteriaceae</taxon>
        <taxon>Mangrovimonas</taxon>
    </lineage>
</organism>